<sequence length="694" mass="75180">MEHDNNTVRHMPAPAARRAAAPDRLRQLTQENELAYSRLEQERAARVQAEKDLAGVKALLRETNQQLAKQRRTLTWQFGEAVTRARTLKDYVLLPYRLIKLSEDHRRQSRHAPVVRKHASAALPAETASAIKEALEYVKRVRSPEVILWIGRQPWPAEVRAKVFCEVAKWARTSYPQIAEQIVQQLLGLDPTAPHVRQLAFSLYDAGIVDASAQLLRAARTAGATFSTAERLRAERIEHAQGILAQSIEPAARGDYTFDFDAQGPIVILSPVSILQGRNAASNALHRFALSMQARYGDTMVISLAAQHAESADAAPGQQADAALHARTGLVVDGVAYRHAPAISRQTPSFQDVCAAMAETVLAATVRQQPRAVLAWDDAYCALGASAAAQTLRVPYGLVLQSLDFFQKTAANHLLSERARVDLNLLTLAARQADLLALGSPALQGALENLLDGSRPVALVPPLPLPPMNHRKEAPPDLAATLRRLEGKRVFAVTEDEPAVATARALIDLYAEISFVQPDAVLLVMSNGKAAAAMRHHAVAIGLQEGQVVFAPPASDAISREQLLRRVEIALFPYVDNRAEVSLVPSAAALLECMALGVCPAVGPAPAYAAHVEAGRNGVPIDLNAPAAETAAHLQQVLGEAGELGKRARESVQRDLPWHDYDEAIGALLLQAATPQPHIPGRRAEPQLLHLKVS</sequence>
<dbReference type="SUPFAM" id="SSF53756">
    <property type="entry name" value="UDP-Glycosyltransferase/glycogen phosphorylase"/>
    <property type="match status" value="1"/>
</dbReference>
<dbReference type="KEGG" id="bbh:BN112_0735"/>
<dbReference type="RefSeq" id="WP_015063861.1">
    <property type="nucleotide sequence ID" value="NC_019382.1"/>
</dbReference>
<dbReference type="AlphaFoldDB" id="A0A0C6P339"/>
<dbReference type="Gene3D" id="3.40.50.2000">
    <property type="entry name" value="Glycogen Phosphorylase B"/>
    <property type="match status" value="1"/>
</dbReference>
<proteinExistence type="predicted"/>
<feature type="coiled-coil region" evidence="1">
    <location>
        <begin position="25"/>
        <end position="73"/>
    </location>
</feature>
<dbReference type="HOGENOM" id="CLU_025994_0_0_4"/>
<evidence type="ECO:0000256" key="1">
    <source>
        <dbReference type="SAM" id="Coils"/>
    </source>
</evidence>
<organism evidence="3 4">
    <name type="scientific">Bordetella bronchiseptica 253</name>
    <dbReference type="NCBI Taxonomy" id="568707"/>
    <lineage>
        <taxon>Bacteria</taxon>
        <taxon>Pseudomonadati</taxon>
        <taxon>Pseudomonadota</taxon>
        <taxon>Betaproteobacteria</taxon>
        <taxon>Burkholderiales</taxon>
        <taxon>Alcaligenaceae</taxon>
        <taxon>Bordetella</taxon>
    </lineage>
</organism>
<feature type="region of interest" description="Disordered" evidence="2">
    <location>
        <begin position="1"/>
        <end position="23"/>
    </location>
</feature>
<evidence type="ECO:0000256" key="2">
    <source>
        <dbReference type="SAM" id="MobiDB-lite"/>
    </source>
</evidence>
<evidence type="ECO:0008006" key="5">
    <source>
        <dbReference type="Google" id="ProtNLM"/>
    </source>
</evidence>
<evidence type="ECO:0000313" key="3">
    <source>
        <dbReference type="EMBL" id="CCJ52653.1"/>
    </source>
</evidence>
<dbReference type="EMBL" id="HE965806">
    <property type="protein sequence ID" value="CCJ52653.1"/>
    <property type="molecule type" value="Genomic_DNA"/>
</dbReference>
<keyword evidence="1" id="KW-0175">Coiled coil</keyword>
<accession>A0A0C6P339</accession>
<dbReference type="Proteomes" id="UP000007564">
    <property type="component" value="Chromosome"/>
</dbReference>
<gene>
    <name evidence="3" type="ORF">BN112_0735</name>
</gene>
<dbReference type="OrthoDB" id="8646484at2"/>
<reference evidence="3 4" key="1">
    <citation type="journal article" date="2012" name="BMC Genomics">
        <title>Comparative genomics of the classical Bordetella subspecies: the evolution and exchange of virulence-associated diversity amongst closely related pathogens.</title>
        <authorList>
            <person name="Park J."/>
            <person name="Zhang Y."/>
            <person name="Buboltz A.M."/>
            <person name="Zhang X."/>
            <person name="Schuster S.C."/>
            <person name="Ahuja U."/>
            <person name="Liu M."/>
            <person name="Miller J.F."/>
            <person name="Sebaihia M."/>
            <person name="Bentley S.D."/>
            <person name="Parkhill J."/>
            <person name="Harvill E.T."/>
        </authorList>
    </citation>
    <scope>NUCLEOTIDE SEQUENCE [LARGE SCALE GENOMIC DNA]</scope>
    <source>
        <strain evidence="3 4">253</strain>
    </source>
</reference>
<evidence type="ECO:0000313" key="4">
    <source>
        <dbReference type="Proteomes" id="UP000007564"/>
    </source>
</evidence>
<name>A0A0C6P339_BORBO</name>
<protein>
    <recommendedName>
        <fullName evidence="5">Glycosyltransferase</fullName>
    </recommendedName>
</protein>